<evidence type="ECO:0000256" key="13">
    <source>
        <dbReference type="ARBA" id="ARBA00023180"/>
    </source>
</evidence>
<keyword evidence="5" id="KW-0489">Methyltransferase</keyword>
<keyword evidence="13" id="KW-0325">Glycoprotein</keyword>
<evidence type="ECO:0000256" key="3">
    <source>
        <dbReference type="ARBA" id="ARBA00008061"/>
    </source>
</evidence>
<keyword evidence="7" id="KW-0949">S-adenosyl-L-methionine</keyword>
<dbReference type="OrthoDB" id="204980at2759"/>
<keyword evidence="6" id="KW-0808">Transferase</keyword>
<keyword evidence="8" id="KW-0479">Metal-binding</keyword>
<evidence type="ECO:0000256" key="2">
    <source>
        <dbReference type="ARBA" id="ARBA00001913"/>
    </source>
</evidence>
<evidence type="ECO:0000313" key="19">
    <source>
        <dbReference type="Proteomes" id="UP000559256"/>
    </source>
</evidence>
<dbReference type="GO" id="GO:0005509">
    <property type="term" value="F:calcium ion binding"/>
    <property type="evidence" value="ECO:0007669"/>
    <property type="project" value="InterPro"/>
</dbReference>
<comment type="cofactor">
    <cofactor evidence="2">
        <name>Ca(2+)</name>
        <dbReference type="ChEBI" id="CHEBI:29108"/>
    </cofactor>
</comment>
<comment type="catalytic activity">
    <reaction evidence="1">
        <text>Endohydrolysis of (1-&gt;4)-alpha-D-glucosidic linkages in polysaccharides containing three or more (1-&gt;4)-alpha-linked D-glucose units.</text>
        <dbReference type="EC" id="3.2.1.1"/>
    </reaction>
</comment>
<protein>
    <recommendedName>
        <fullName evidence="4">alpha-amylase</fullName>
        <ecNumber evidence="4">3.2.1.1</ecNumber>
    </recommendedName>
</protein>
<evidence type="ECO:0000256" key="6">
    <source>
        <dbReference type="ARBA" id="ARBA00022679"/>
    </source>
</evidence>
<evidence type="ECO:0000256" key="8">
    <source>
        <dbReference type="ARBA" id="ARBA00022723"/>
    </source>
</evidence>
<dbReference type="Gene3D" id="3.40.50.150">
    <property type="entry name" value="Vaccinia Virus protein VP39"/>
    <property type="match status" value="1"/>
</dbReference>
<dbReference type="InterPro" id="IPR017853">
    <property type="entry name" value="GH"/>
</dbReference>
<dbReference type="Gene3D" id="3.20.20.80">
    <property type="entry name" value="Glycosidases"/>
    <property type="match status" value="1"/>
</dbReference>
<comment type="similarity">
    <text evidence="16">Belongs to the class I-like SAM-binding methyltransferase superfamily. Cation-dependent O-methyltransferase family.</text>
</comment>
<dbReference type="PANTHER" id="PTHR10357:SF215">
    <property type="entry name" value="ALPHA-AMYLASE 1"/>
    <property type="match status" value="1"/>
</dbReference>
<evidence type="ECO:0000256" key="10">
    <source>
        <dbReference type="ARBA" id="ARBA00022801"/>
    </source>
</evidence>
<evidence type="ECO:0000256" key="1">
    <source>
        <dbReference type="ARBA" id="ARBA00000548"/>
    </source>
</evidence>
<keyword evidence="12" id="KW-1015">Disulfide bond</keyword>
<dbReference type="GO" id="GO:0016052">
    <property type="term" value="P:carbohydrate catabolic process"/>
    <property type="evidence" value="ECO:0007669"/>
    <property type="project" value="InterPro"/>
</dbReference>
<dbReference type="SUPFAM" id="SSF51011">
    <property type="entry name" value="Glycosyl hydrolase domain"/>
    <property type="match status" value="1"/>
</dbReference>
<dbReference type="Proteomes" id="UP000559256">
    <property type="component" value="Unassembled WGS sequence"/>
</dbReference>
<evidence type="ECO:0000256" key="5">
    <source>
        <dbReference type="ARBA" id="ARBA00022603"/>
    </source>
</evidence>
<evidence type="ECO:0000256" key="4">
    <source>
        <dbReference type="ARBA" id="ARBA00012595"/>
    </source>
</evidence>
<dbReference type="SUPFAM" id="SSF53335">
    <property type="entry name" value="S-adenosyl-L-methionine-dependent methyltransferases"/>
    <property type="match status" value="1"/>
</dbReference>
<keyword evidence="9" id="KW-0732">Signal</keyword>
<dbReference type="PANTHER" id="PTHR10357">
    <property type="entry name" value="ALPHA-AMYLASE FAMILY MEMBER"/>
    <property type="match status" value="1"/>
</dbReference>
<dbReference type="InterPro" id="IPR006047">
    <property type="entry name" value="GH13_cat_dom"/>
</dbReference>
<evidence type="ECO:0000256" key="9">
    <source>
        <dbReference type="ARBA" id="ARBA00022729"/>
    </source>
</evidence>
<reference evidence="18 19" key="1">
    <citation type="journal article" date="2020" name="ISME J.">
        <title>Uncovering the hidden diversity of litter-decomposition mechanisms in mushroom-forming fungi.</title>
        <authorList>
            <person name="Floudas D."/>
            <person name="Bentzer J."/>
            <person name="Ahren D."/>
            <person name="Johansson T."/>
            <person name="Persson P."/>
            <person name="Tunlid A."/>
        </authorList>
    </citation>
    <scope>NUCLEOTIDE SEQUENCE [LARGE SCALE GENOMIC DNA]</scope>
    <source>
        <strain evidence="18 19">CBS 291.85</strain>
    </source>
</reference>
<name>A0A8H5CUC8_9AGAR</name>
<comment type="caution">
    <text evidence="18">The sequence shown here is derived from an EMBL/GenBank/DDBJ whole genome shotgun (WGS) entry which is preliminary data.</text>
</comment>
<dbReference type="Pfam" id="PF01596">
    <property type="entry name" value="Methyltransf_3"/>
    <property type="match status" value="1"/>
</dbReference>
<dbReference type="GO" id="GO:0008171">
    <property type="term" value="F:O-methyltransferase activity"/>
    <property type="evidence" value="ECO:0007669"/>
    <property type="project" value="InterPro"/>
</dbReference>
<dbReference type="CDD" id="cd11319">
    <property type="entry name" value="AmyAc_euk_AmyA"/>
    <property type="match status" value="1"/>
</dbReference>
<evidence type="ECO:0000259" key="17">
    <source>
        <dbReference type="SMART" id="SM00642"/>
    </source>
</evidence>
<evidence type="ECO:0000256" key="16">
    <source>
        <dbReference type="ARBA" id="ARBA00023453"/>
    </source>
</evidence>
<dbReference type="PROSITE" id="PS51682">
    <property type="entry name" value="SAM_OMT_I"/>
    <property type="match status" value="1"/>
</dbReference>
<proteinExistence type="inferred from homology"/>
<dbReference type="CDD" id="cd02440">
    <property type="entry name" value="AdoMet_MTases"/>
    <property type="match status" value="1"/>
</dbReference>
<organism evidence="18 19">
    <name type="scientific">Tetrapyrgos nigripes</name>
    <dbReference type="NCBI Taxonomy" id="182062"/>
    <lineage>
        <taxon>Eukaryota</taxon>
        <taxon>Fungi</taxon>
        <taxon>Dikarya</taxon>
        <taxon>Basidiomycota</taxon>
        <taxon>Agaricomycotina</taxon>
        <taxon>Agaricomycetes</taxon>
        <taxon>Agaricomycetidae</taxon>
        <taxon>Agaricales</taxon>
        <taxon>Marasmiineae</taxon>
        <taxon>Marasmiaceae</taxon>
        <taxon>Tetrapyrgos</taxon>
    </lineage>
</organism>
<dbReference type="EC" id="3.2.1.1" evidence="4"/>
<sequence>MSKVLPENTILADTSAATWIRSDHYHNSFLIPSDEILDTVRKTSSDNGLPDIAVSKAQGKFLYLLAQTFNAKRILEVGTLAGYSTIWLGRALPEDGELLTLEINESHAKIARENLSLAGLSSKCKVVVGPAHDSMVNMKPEVPFDLIFIDADKPSNTKYFKEAKRLVKSGGVIIVDNVVRQGRVADPTLSDPAVEGIINKLDYIQNMGFDAIWISPIVENVNQTNGQGEAYHGYWPSNINNLNPHFGTTDELKSLASALHDRNMYLMVDVVVNHLVANPTNTTSVYPETFNYDTLQPFSGQSSFHPQCFISDYNNQTEVEQCWLGDTNLPLIDLDTENSTNVDIMYNWVKGLVQEYSIDGLRIDTVKHIRQDFWQGFSDAAGVYTVGEVLIGNTTYAAPYTKVLSGILDYPTYYAVFNAFTSSSLSGTSGNVSHIAEMALQAQSVYRDPFALGSFVENQDQPRIQSRTSDQALVKNALAWVFVNDGIPIVYYGQEQGYQGGEDPANREALWLSGYSTQNKPLLNQITALNAARKAAISANPKYTSTKAVFHAQSDQALAIYKPPMLTLLTSGGDGSSTDWTVPASVSSGISGNGAYAPGDTLVDVLTCDEVTVGNDGTVQAKASAGQPKVLMVKSLGQGVCQKGSSNAASSIHRGLGIGVGMVVALMIGTIAL</sequence>
<keyword evidence="14" id="KW-0119">Carbohydrate metabolism</keyword>
<evidence type="ECO:0000256" key="7">
    <source>
        <dbReference type="ARBA" id="ARBA00022691"/>
    </source>
</evidence>
<gene>
    <name evidence="18" type="ORF">D9758_010052</name>
</gene>
<dbReference type="FunFam" id="3.20.20.80:FF:000120">
    <property type="entry name" value="Alpha-amylase A"/>
    <property type="match status" value="1"/>
</dbReference>
<feature type="domain" description="Glycosyl hydrolase family 13 catalytic" evidence="17">
    <location>
        <begin position="146"/>
        <end position="533"/>
    </location>
</feature>
<dbReference type="GO" id="GO:0032259">
    <property type="term" value="P:methylation"/>
    <property type="evidence" value="ECO:0007669"/>
    <property type="project" value="UniProtKB-KW"/>
</dbReference>
<dbReference type="Gene3D" id="2.60.40.1180">
    <property type="entry name" value="Golgi alpha-mannosidase II"/>
    <property type="match status" value="1"/>
</dbReference>
<dbReference type="InterPro" id="IPR002935">
    <property type="entry name" value="SAM_O-MeTrfase"/>
</dbReference>
<evidence type="ECO:0000256" key="11">
    <source>
        <dbReference type="ARBA" id="ARBA00022837"/>
    </source>
</evidence>
<dbReference type="InterPro" id="IPR029063">
    <property type="entry name" value="SAM-dependent_MTases_sf"/>
</dbReference>
<keyword evidence="15" id="KW-0326">Glycosidase</keyword>
<dbReference type="GO" id="GO:0004556">
    <property type="term" value="F:alpha-amylase activity"/>
    <property type="evidence" value="ECO:0007669"/>
    <property type="project" value="UniProtKB-EC"/>
</dbReference>
<evidence type="ECO:0000313" key="18">
    <source>
        <dbReference type="EMBL" id="KAF5348030.1"/>
    </source>
</evidence>
<dbReference type="SUPFAM" id="SSF51445">
    <property type="entry name" value="(Trans)glycosidases"/>
    <property type="match status" value="1"/>
</dbReference>
<accession>A0A8H5CUC8</accession>
<keyword evidence="11" id="KW-0106">Calcium</keyword>
<keyword evidence="19" id="KW-1185">Reference proteome</keyword>
<keyword evidence="10" id="KW-0378">Hydrolase</keyword>
<evidence type="ECO:0000256" key="12">
    <source>
        <dbReference type="ARBA" id="ARBA00023157"/>
    </source>
</evidence>
<dbReference type="SMART" id="SM00642">
    <property type="entry name" value="Aamy"/>
    <property type="match status" value="1"/>
</dbReference>
<dbReference type="Pfam" id="PF09260">
    <property type="entry name" value="A_amylase_dom_C"/>
    <property type="match status" value="1"/>
</dbReference>
<evidence type="ECO:0000256" key="14">
    <source>
        <dbReference type="ARBA" id="ARBA00023277"/>
    </source>
</evidence>
<dbReference type="Pfam" id="PF00128">
    <property type="entry name" value="Alpha-amylase"/>
    <property type="match status" value="1"/>
</dbReference>
<dbReference type="InterPro" id="IPR015340">
    <property type="entry name" value="A_amylase_C_dom"/>
</dbReference>
<evidence type="ECO:0000256" key="15">
    <source>
        <dbReference type="ARBA" id="ARBA00023295"/>
    </source>
</evidence>
<dbReference type="InterPro" id="IPR013780">
    <property type="entry name" value="Glyco_hydro_b"/>
</dbReference>
<comment type="similarity">
    <text evidence="3">Belongs to the glycosyl hydrolase 13 family.</text>
</comment>
<dbReference type="AlphaFoldDB" id="A0A8H5CUC8"/>
<dbReference type="EMBL" id="JAACJM010000088">
    <property type="protein sequence ID" value="KAF5348030.1"/>
    <property type="molecule type" value="Genomic_DNA"/>
</dbReference>